<sequence length="180" mass="20274">MGKILAFAGSNSKTSINYELVKFVSDQLIEEEVKLIKLTNYDLPMYNINNEEDNGFPPVLDLLYREIKDAKALIISVNEHNGMISSFFKNVLDWLSRVDRNFLEGKKVLLMSTSTGPGAASLARTYVEAAIERYKGEVVSSFGFPSFTDNFDLEKQEITNETLLLGVKDTLSNFQQEIAE</sequence>
<evidence type="ECO:0000313" key="3">
    <source>
        <dbReference type="Proteomes" id="UP000317169"/>
    </source>
</evidence>
<dbReference type="GO" id="GO:0010181">
    <property type="term" value="F:FMN binding"/>
    <property type="evidence" value="ECO:0007669"/>
    <property type="project" value="TreeGrafter"/>
</dbReference>
<dbReference type="SUPFAM" id="SSF52218">
    <property type="entry name" value="Flavoproteins"/>
    <property type="match status" value="1"/>
</dbReference>
<dbReference type="RefSeq" id="WP_141420575.1">
    <property type="nucleotide sequence ID" value="NZ_VIAR01000002.1"/>
</dbReference>
<dbReference type="GO" id="GO:0005829">
    <property type="term" value="C:cytosol"/>
    <property type="evidence" value="ECO:0007669"/>
    <property type="project" value="TreeGrafter"/>
</dbReference>
<gene>
    <name evidence="2" type="ORF">FKR84_02285</name>
</gene>
<name>A0A507ZZD7_9FLAO</name>
<reference evidence="2 3" key="1">
    <citation type="submission" date="2019-06" db="EMBL/GenBank/DDBJ databases">
        <title>Flavibacter putida gen. nov., sp. nov., a novel marine bacterium of the family Flavobacteriaceae isolated from coastal seawater.</title>
        <authorList>
            <person name="Feng X."/>
        </authorList>
    </citation>
    <scope>NUCLEOTIDE SEQUENCE [LARGE SCALE GENOMIC DNA]</scope>
    <source>
        <strain evidence="2 3">PLHSN227</strain>
    </source>
</reference>
<feature type="domain" description="NADPH-dependent FMN reductase-like" evidence="1">
    <location>
        <begin position="3"/>
        <end position="119"/>
    </location>
</feature>
<organism evidence="2 3">
    <name type="scientific">Haloflavibacter putidus</name>
    <dbReference type="NCBI Taxonomy" id="2576776"/>
    <lineage>
        <taxon>Bacteria</taxon>
        <taxon>Pseudomonadati</taxon>
        <taxon>Bacteroidota</taxon>
        <taxon>Flavobacteriia</taxon>
        <taxon>Flavobacteriales</taxon>
        <taxon>Flavobacteriaceae</taxon>
        <taxon>Haloflavibacter</taxon>
    </lineage>
</organism>
<comment type="caution">
    <text evidence="2">The sequence shown here is derived from an EMBL/GenBank/DDBJ whole genome shotgun (WGS) entry which is preliminary data.</text>
</comment>
<dbReference type="Pfam" id="PF03358">
    <property type="entry name" value="FMN_red"/>
    <property type="match status" value="1"/>
</dbReference>
<dbReference type="InterPro" id="IPR005025">
    <property type="entry name" value="FMN_Rdtase-like_dom"/>
</dbReference>
<dbReference type="EMBL" id="VIAR01000002">
    <property type="protein sequence ID" value="TQD40045.1"/>
    <property type="molecule type" value="Genomic_DNA"/>
</dbReference>
<dbReference type="Gene3D" id="3.40.50.360">
    <property type="match status" value="1"/>
</dbReference>
<accession>A0A507ZZD7</accession>
<evidence type="ECO:0000313" key="2">
    <source>
        <dbReference type="EMBL" id="TQD40045.1"/>
    </source>
</evidence>
<proteinExistence type="predicted"/>
<dbReference type="PANTHER" id="PTHR30543:SF21">
    <property type="entry name" value="NAD(P)H-DEPENDENT FMN REDUCTASE LOT6"/>
    <property type="match status" value="1"/>
</dbReference>
<dbReference type="GO" id="GO:0016491">
    <property type="term" value="F:oxidoreductase activity"/>
    <property type="evidence" value="ECO:0007669"/>
    <property type="project" value="InterPro"/>
</dbReference>
<keyword evidence="3" id="KW-1185">Reference proteome</keyword>
<dbReference type="OrthoDB" id="5767802at2"/>
<dbReference type="InterPro" id="IPR029039">
    <property type="entry name" value="Flavoprotein-like_sf"/>
</dbReference>
<dbReference type="Proteomes" id="UP000317169">
    <property type="component" value="Unassembled WGS sequence"/>
</dbReference>
<evidence type="ECO:0000259" key="1">
    <source>
        <dbReference type="Pfam" id="PF03358"/>
    </source>
</evidence>
<dbReference type="PANTHER" id="PTHR30543">
    <property type="entry name" value="CHROMATE REDUCTASE"/>
    <property type="match status" value="1"/>
</dbReference>
<dbReference type="InterPro" id="IPR050712">
    <property type="entry name" value="NAD(P)H-dep_reductase"/>
</dbReference>
<protein>
    <submittedName>
        <fullName evidence="2">NAD(P)H-dependent oxidoreductase</fullName>
    </submittedName>
</protein>
<dbReference type="AlphaFoldDB" id="A0A507ZZD7"/>